<feature type="chain" id="PRO_5015636544" evidence="3">
    <location>
        <begin position="19"/>
        <end position="553"/>
    </location>
</feature>
<sequence length="553" mass="60793">MKLVHVSTLFASLQIGSAGPRLRCTAHDPCWPSMQEWNLFNESITGQLISSRPPAHICHGVEYDEHLCATAKANWTSSDWRTAQPGAYSAIVWELGPEQCFINSSISSPCEQGLVADMTVNASSVQDIQKAIRFAAEKDLYLVIKNTGHDHLGRSSGDGAFAIWTHNMKGREWHDGFVPQNAPLNAEGVKAVTLQAGEQWLDVYRDADSQGRIVVGGSARTVGAAGGWFTGGGHSPWSHFYGMGADNVLEVNVVTATGETKTLNEFTDSEHFWAIRGGGGNSWGVVTSVTYKTHPNPTHIKTIAAQYNTNDSLAQRKVLRQIFKAIPVMTDLGYTGYATLGAPIGLIFLQPNGTNSTAYEAVKLLQNAGNVTGVETVAGGFDFPSWIEYCNAFLQDPNIATNVIDPSRLLTSEVLQDRTDDLLRLIDDFPDLAAGFNFIGKVDSRSRDSTAVHSIWKDSRAVFSMGTNWSDDAPETEKRHKKERGIEASKRMAEIVGMEGGTYMNEANPYEPYWKEAFWGGKYVKLERVKRRVDPKGLFVCNRCVGEDLVYEP</sequence>
<evidence type="ECO:0000313" key="6">
    <source>
        <dbReference type="Proteomes" id="UP000240883"/>
    </source>
</evidence>
<dbReference type="SUPFAM" id="SSF56176">
    <property type="entry name" value="FAD-binding/transporter-associated domain-like"/>
    <property type="match status" value="1"/>
</dbReference>
<dbReference type="InterPro" id="IPR016166">
    <property type="entry name" value="FAD-bd_PCMH"/>
</dbReference>
<keyword evidence="3" id="KW-0732">Signal</keyword>
<keyword evidence="2" id="KW-0560">Oxidoreductase</keyword>
<dbReference type="InterPro" id="IPR036318">
    <property type="entry name" value="FAD-bd_PCMH-like_sf"/>
</dbReference>
<dbReference type="PROSITE" id="PS51387">
    <property type="entry name" value="FAD_PCMH"/>
    <property type="match status" value="1"/>
</dbReference>
<dbReference type="GO" id="GO:0071949">
    <property type="term" value="F:FAD binding"/>
    <property type="evidence" value="ECO:0007669"/>
    <property type="project" value="InterPro"/>
</dbReference>
<dbReference type="AlphaFoldDB" id="A0A2T2NT46"/>
<dbReference type="InterPro" id="IPR006094">
    <property type="entry name" value="Oxid_FAD_bind_N"/>
</dbReference>
<protein>
    <submittedName>
        <fullName evidence="5">FAD/FMN-containing protein</fullName>
    </submittedName>
</protein>
<accession>A0A2T2NT46</accession>
<feature type="domain" description="FAD-binding PCMH-type" evidence="4">
    <location>
        <begin position="112"/>
        <end position="296"/>
    </location>
</feature>
<dbReference type="PANTHER" id="PTHR13878">
    <property type="entry name" value="GULONOLACTONE OXIDASE"/>
    <property type="match status" value="1"/>
</dbReference>
<reference evidence="5 6" key="1">
    <citation type="journal article" date="2018" name="Front. Microbiol.">
        <title>Genome-Wide Analysis of Corynespora cassiicola Leaf Fall Disease Putative Effectors.</title>
        <authorList>
            <person name="Lopez D."/>
            <person name="Ribeiro S."/>
            <person name="Label P."/>
            <person name="Fumanal B."/>
            <person name="Venisse J.S."/>
            <person name="Kohler A."/>
            <person name="de Oliveira R.R."/>
            <person name="Labutti K."/>
            <person name="Lipzen A."/>
            <person name="Lail K."/>
            <person name="Bauer D."/>
            <person name="Ohm R.A."/>
            <person name="Barry K.W."/>
            <person name="Spatafora J."/>
            <person name="Grigoriev I.V."/>
            <person name="Martin F.M."/>
            <person name="Pujade-Renaud V."/>
        </authorList>
    </citation>
    <scope>NUCLEOTIDE SEQUENCE [LARGE SCALE GENOMIC DNA]</scope>
    <source>
        <strain evidence="5 6">Philippines</strain>
    </source>
</reference>
<dbReference type="EMBL" id="KZ678133">
    <property type="protein sequence ID" value="PSN68612.1"/>
    <property type="molecule type" value="Genomic_DNA"/>
</dbReference>
<dbReference type="GO" id="GO:0016491">
    <property type="term" value="F:oxidoreductase activity"/>
    <property type="evidence" value="ECO:0007669"/>
    <property type="project" value="UniProtKB-KW"/>
</dbReference>
<evidence type="ECO:0000256" key="1">
    <source>
        <dbReference type="ARBA" id="ARBA00005466"/>
    </source>
</evidence>
<name>A0A2T2NT46_CORCC</name>
<dbReference type="Gene3D" id="3.30.465.10">
    <property type="match status" value="2"/>
</dbReference>
<evidence type="ECO:0000256" key="2">
    <source>
        <dbReference type="ARBA" id="ARBA00023002"/>
    </source>
</evidence>
<dbReference type="Proteomes" id="UP000240883">
    <property type="component" value="Unassembled WGS sequence"/>
</dbReference>
<evidence type="ECO:0000313" key="5">
    <source>
        <dbReference type="EMBL" id="PSN68612.1"/>
    </source>
</evidence>
<comment type="similarity">
    <text evidence="1">Belongs to the oxygen-dependent FAD-linked oxidoreductase family.</text>
</comment>
<dbReference type="Pfam" id="PF01565">
    <property type="entry name" value="FAD_binding_4"/>
    <property type="match status" value="1"/>
</dbReference>
<gene>
    <name evidence="5" type="ORF">BS50DRAFT_663228</name>
</gene>
<organism evidence="5 6">
    <name type="scientific">Corynespora cassiicola Philippines</name>
    <dbReference type="NCBI Taxonomy" id="1448308"/>
    <lineage>
        <taxon>Eukaryota</taxon>
        <taxon>Fungi</taxon>
        <taxon>Dikarya</taxon>
        <taxon>Ascomycota</taxon>
        <taxon>Pezizomycotina</taxon>
        <taxon>Dothideomycetes</taxon>
        <taxon>Pleosporomycetidae</taxon>
        <taxon>Pleosporales</taxon>
        <taxon>Corynesporascaceae</taxon>
        <taxon>Corynespora</taxon>
    </lineage>
</organism>
<dbReference type="Pfam" id="PF08031">
    <property type="entry name" value="BBE"/>
    <property type="match status" value="1"/>
</dbReference>
<evidence type="ECO:0000256" key="3">
    <source>
        <dbReference type="SAM" id="SignalP"/>
    </source>
</evidence>
<dbReference type="STRING" id="1448308.A0A2T2NT46"/>
<dbReference type="InterPro" id="IPR012951">
    <property type="entry name" value="BBE"/>
</dbReference>
<feature type="signal peptide" evidence="3">
    <location>
        <begin position="1"/>
        <end position="18"/>
    </location>
</feature>
<proteinExistence type="inferred from homology"/>
<dbReference type="InterPro" id="IPR050432">
    <property type="entry name" value="FAD-linked_Oxidoreductases_BP"/>
</dbReference>
<dbReference type="OrthoDB" id="9983560at2759"/>
<dbReference type="PANTHER" id="PTHR13878:SF91">
    <property type="entry name" value="FAD BINDING DOMAIN PROTEIN (AFU_ORTHOLOGUE AFUA_6G12070)-RELATED"/>
    <property type="match status" value="1"/>
</dbReference>
<keyword evidence="6" id="KW-1185">Reference proteome</keyword>
<dbReference type="InterPro" id="IPR016169">
    <property type="entry name" value="FAD-bd_PCMH_sub2"/>
</dbReference>
<evidence type="ECO:0000259" key="4">
    <source>
        <dbReference type="PROSITE" id="PS51387"/>
    </source>
</evidence>